<dbReference type="PANTHER" id="PTHR43214:SF3">
    <property type="entry name" value="RESPONSE REGULATOR UVRY"/>
    <property type="match status" value="1"/>
</dbReference>
<dbReference type="PROSITE" id="PS50043">
    <property type="entry name" value="HTH_LUXR_2"/>
    <property type="match status" value="1"/>
</dbReference>
<dbReference type="Gene3D" id="3.40.50.2300">
    <property type="match status" value="1"/>
</dbReference>
<dbReference type="InterPro" id="IPR001789">
    <property type="entry name" value="Sig_transdc_resp-reg_receiver"/>
</dbReference>
<keyword evidence="4" id="KW-0238">DNA-binding</keyword>
<dbReference type="OrthoDB" id="9796655at2"/>
<dbReference type="GO" id="GO:0000160">
    <property type="term" value="P:phosphorelay signal transduction system"/>
    <property type="evidence" value="ECO:0007669"/>
    <property type="project" value="UniProtKB-KW"/>
</dbReference>
<keyword evidence="10" id="KW-1185">Reference proteome</keyword>
<dbReference type="KEGG" id="salm:D0Y50_10595"/>
<dbReference type="GO" id="GO:0003677">
    <property type="term" value="F:DNA binding"/>
    <property type="evidence" value="ECO:0007669"/>
    <property type="project" value="UniProtKB-KW"/>
</dbReference>
<dbReference type="PANTHER" id="PTHR43214">
    <property type="entry name" value="TWO-COMPONENT RESPONSE REGULATOR"/>
    <property type="match status" value="1"/>
</dbReference>
<evidence type="ECO:0000259" key="7">
    <source>
        <dbReference type="PROSITE" id="PS50043"/>
    </source>
</evidence>
<dbReference type="InterPro" id="IPR016032">
    <property type="entry name" value="Sig_transdc_resp-reg_C-effctor"/>
</dbReference>
<dbReference type="CDD" id="cd17535">
    <property type="entry name" value="REC_NarL-like"/>
    <property type="match status" value="1"/>
</dbReference>
<dbReference type="RefSeq" id="WP_117316915.1">
    <property type="nucleotide sequence ID" value="NZ_CP031769.1"/>
</dbReference>
<evidence type="ECO:0000256" key="3">
    <source>
        <dbReference type="ARBA" id="ARBA00023015"/>
    </source>
</evidence>
<feature type="modified residue" description="4-aspartylphosphate" evidence="6">
    <location>
        <position position="54"/>
    </location>
</feature>
<dbReference type="InterPro" id="IPR058245">
    <property type="entry name" value="NreC/VraR/RcsB-like_REC"/>
</dbReference>
<evidence type="ECO:0000256" key="4">
    <source>
        <dbReference type="ARBA" id="ARBA00023125"/>
    </source>
</evidence>
<dbReference type="InterPro" id="IPR011006">
    <property type="entry name" value="CheY-like_superfamily"/>
</dbReference>
<dbReference type="SUPFAM" id="SSF52172">
    <property type="entry name" value="CheY-like"/>
    <property type="match status" value="1"/>
</dbReference>
<name>A0A346NMK7_9ALTE</name>
<evidence type="ECO:0000256" key="6">
    <source>
        <dbReference type="PROSITE-ProRule" id="PRU00169"/>
    </source>
</evidence>
<dbReference type="AlphaFoldDB" id="A0A346NMK7"/>
<dbReference type="PROSITE" id="PS50110">
    <property type="entry name" value="RESPONSE_REGULATORY"/>
    <property type="match status" value="1"/>
</dbReference>
<evidence type="ECO:0000256" key="1">
    <source>
        <dbReference type="ARBA" id="ARBA00022553"/>
    </source>
</evidence>
<proteinExistence type="predicted"/>
<dbReference type="InterPro" id="IPR039420">
    <property type="entry name" value="WalR-like"/>
</dbReference>
<feature type="domain" description="HTH luxR-type" evidence="7">
    <location>
        <begin position="142"/>
        <end position="207"/>
    </location>
</feature>
<accession>A0A346NMK7</accession>
<dbReference type="SMART" id="SM00421">
    <property type="entry name" value="HTH_LUXR"/>
    <property type="match status" value="1"/>
</dbReference>
<dbReference type="InterPro" id="IPR000792">
    <property type="entry name" value="Tscrpt_reg_LuxR_C"/>
</dbReference>
<keyword evidence="1 6" id="KW-0597">Phosphoprotein</keyword>
<evidence type="ECO:0000313" key="9">
    <source>
        <dbReference type="EMBL" id="AXR06764.1"/>
    </source>
</evidence>
<keyword evidence="2" id="KW-0902">Two-component regulatory system</keyword>
<evidence type="ECO:0000256" key="2">
    <source>
        <dbReference type="ARBA" id="ARBA00023012"/>
    </source>
</evidence>
<dbReference type="Proteomes" id="UP000262073">
    <property type="component" value="Chromosome"/>
</dbReference>
<dbReference type="PROSITE" id="PS00622">
    <property type="entry name" value="HTH_LUXR_1"/>
    <property type="match status" value="1"/>
</dbReference>
<dbReference type="Pfam" id="PF00196">
    <property type="entry name" value="GerE"/>
    <property type="match status" value="1"/>
</dbReference>
<dbReference type="GO" id="GO:0006355">
    <property type="term" value="P:regulation of DNA-templated transcription"/>
    <property type="evidence" value="ECO:0007669"/>
    <property type="project" value="InterPro"/>
</dbReference>
<dbReference type="CDD" id="cd06170">
    <property type="entry name" value="LuxR_C_like"/>
    <property type="match status" value="1"/>
</dbReference>
<dbReference type="NCBIfam" id="NF007018">
    <property type="entry name" value="PRK09483.1"/>
    <property type="match status" value="1"/>
</dbReference>
<dbReference type="Pfam" id="PF00072">
    <property type="entry name" value="Response_reg"/>
    <property type="match status" value="1"/>
</dbReference>
<organism evidence="9 10">
    <name type="scientific">Salinimonas sediminis</name>
    <dbReference type="NCBI Taxonomy" id="2303538"/>
    <lineage>
        <taxon>Bacteria</taxon>
        <taxon>Pseudomonadati</taxon>
        <taxon>Pseudomonadota</taxon>
        <taxon>Gammaproteobacteria</taxon>
        <taxon>Alteromonadales</taxon>
        <taxon>Alteromonadaceae</taxon>
        <taxon>Alteromonas/Salinimonas group</taxon>
        <taxon>Salinimonas</taxon>
    </lineage>
</organism>
<sequence length="214" mass="23881">MIKIILADDHELVRTGIRRILDDVKDFSVIAEAKSGEEAVLCCRRNAPDVVLMDVSMPGIGGLEATKKVLRMSENTRVICLSMHKEHPIPAQVMQAGAFGFLTKDAEPDEMIRAIYKVVSGQKYLAPEIAQSIAISKLTPDSDNPFEVLSDRELNIALRLTRGQRVPDIAQELSINAKTVNTYRYRMFDKLGVTTDVELTHLALRHKLIDPNTL</sequence>
<dbReference type="PRINTS" id="PR00038">
    <property type="entry name" value="HTHLUXR"/>
</dbReference>
<feature type="domain" description="Response regulatory" evidence="8">
    <location>
        <begin position="3"/>
        <end position="119"/>
    </location>
</feature>
<reference evidence="9 10" key="1">
    <citation type="submission" date="2018-08" db="EMBL/GenBank/DDBJ databases">
        <title>Salinimonas sediminis sp. nov., a piezophilic bacterium isolated from a deep-sea sediment sample from the New Britain Trench.</title>
        <authorList>
            <person name="Cao J."/>
        </authorList>
    </citation>
    <scope>NUCLEOTIDE SEQUENCE [LARGE SCALE GENOMIC DNA]</scope>
    <source>
        <strain evidence="9 10">N102</strain>
    </source>
</reference>
<gene>
    <name evidence="9" type="primary">uvrY</name>
    <name evidence="9" type="ORF">D0Y50_10595</name>
</gene>
<dbReference type="SMART" id="SM00448">
    <property type="entry name" value="REC"/>
    <property type="match status" value="1"/>
</dbReference>
<protein>
    <submittedName>
        <fullName evidence="9">Two-component system response regulator UvrY</fullName>
    </submittedName>
</protein>
<evidence type="ECO:0000256" key="5">
    <source>
        <dbReference type="ARBA" id="ARBA00023163"/>
    </source>
</evidence>
<dbReference type="SUPFAM" id="SSF46894">
    <property type="entry name" value="C-terminal effector domain of the bipartite response regulators"/>
    <property type="match status" value="1"/>
</dbReference>
<keyword evidence="3" id="KW-0805">Transcription regulation</keyword>
<evidence type="ECO:0000259" key="8">
    <source>
        <dbReference type="PROSITE" id="PS50110"/>
    </source>
</evidence>
<dbReference type="EMBL" id="CP031769">
    <property type="protein sequence ID" value="AXR06764.1"/>
    <property type="molecule type" value="Genomic_DNA"/>
</dbReference>
<keyword evidence="5" id="KW-0804">Transcription</keyword>
<evidence type="ECO:0000313" key="10">
    <source>
        <dbReference type="Proteomes" id="UP000262073"/>
    </source>
</evidence>